<name>A0A0G3GZM5_9CORY</name>
<evidence type="ECO:0000313" key="3">
    <source>
        <dbReference type="Proteomes" id="UP000035199"/>
    </source>
</evidence>
<accession>A0A0G3GZM5</accession>
<evidence type="ECO:0000256" key="1">
    <source>
        <dbReference type="SAM" id="Phobius"/>
    </source>
</evidence>
<dbReference type="EMBL" id="CP011542">
    <property type="protein sequence ID" value="AKK05985.1"/>
    <property type="molecule type" value="Genomic_DNA"/>
</dbReference>
<keyword evidence="1" id="KW-0812">Transmembrane</keyword>
<evidence type="ECO:0008006" key="4">
    <source>
        <dbReference type="Google" id="ProtNLM"/>
    </source>
</evidence>
<keyword evidence="3" id="KW-1185">Reference proteome</keyword>
<keyword evidence="1" id="KW-1133">Transmembrane helix</keyword>
<organism evidence="2 3">
    <name type="scientific">Corynebacterium mustelae</name>
    <dbReference type="NCBI Taxonomy" id="571915"/>
    <lineage>
        <taxon>Bacteria</taxon>
        <taxon>Bacillati</taxon>
        <taxon>Actinomycetota</taxon>
        <taxon>Actinomycetes</taxon>
        <taxon>Mycobacteriales</taxon>
        <taxon>Corynebacteriaceae</taxon>
        <taxon>Corynebacterium</taxon>
    </lineage>
</organism>
<dbReference type="OrthoDB" id="5125307at2"/>
<proteinExistence type="predicted"/>
<evidence type="ECO:0000313" key="2">
    <source>
        <dbReference type="EMBL" id="AKK05985.1"/>
    </source>
</evidence>
<reference evidence="2 3" key="1">
    <citation type="journal article" date="2015" name="Genome Announc.">
        <title>Complete Genome Sequence of the Type Strain Corynebacterium mustelae DSM 45274, Isolated from Various Tissues of a Male Ferret with Lethal Sepsis.</title>
        <authorList>
            <person name="Ruckert C."/>
            <person name="Eimer J."/>
            <person name="Winkler A."/>
            <person name="Tauch A."/>
        </authorList>
    </citation>
    <scope>NUCLEOTIDE SEQUENCE [LARGE SCALE GENOMIC DNA]</scope>
    <source>
        <strain evidence="2 3">DSM 45274</strain>
    </source>
</reference>
<dbReference type="STRING" id="571915.CMUST_08305"/>
<sequence length="67" mass="7714">MKKFLISVVAVDIVAKLAAWHFLYHLPENRIRGSKWKWFWITLIDVVGPIAFLVAGRNPSEDFSEGE</sequence>
<dbReference type="PATRIC" id="fig|571915.4.peg.1764"/>
<dbReference type="Proteomes" id="UP000035199">
    <property type="component" value="Chromosome"/>
</dbReference>
<keyword evidence="1" id="KW-0472">Membrane</keyword>
<feature type="transmembrane region" description="Helical" evidence="1">
    <location>
        <begin position="6"/>
        <end position="26"/>
    </location>
</feature>
<dbReference type="AlphaFoldDB" id="A0A0G3GZM5"/>
<protein>
    <recommendedName>
        <fullName evidence="4">Cardiolipin synthase N-terminal domain-containing protein</fullName>
    </recommendedName>
</protein>
<reference evidence="3" key="2">
    <citation type="submission" date="2015-05" db="EMBL/GenBank/DDBJ databases">
        <title>Complete genome sequence of Corynebacterium mustelae DSM 45274, isolated from various tissues of a male ferret with lethal sepsis.</title>
        <authorList>
            <person name="Ruckert C."/>
            <person name="Albersmeier A."/>
            <person name="Winkler A."/>
            <person name="Tauch A."/>
        </authorList>
    </citation>
    <scope>NUCLEOTIDE SEQUENCE [LARGE SCALE GENOMIC DNA]</scope>
    <source>
        <strain evidence="3">DSM 45274</strain>
    </source>
</reference>
<dbReference type="KEGG" id="cmv:CMUST_08305"/>
<feature type="transmembrane region" description="Helical" evidence="1">
    <location>
        <begin position="38"/>
        <end position="56"/>
    </location>
</feature>
<gene>
    <name evidence="2" type="ORF">CMUST_08305</name>
</gene>
<dbReference type="RefSeq" id="WP_047262101.1">
    <property type="nucleotide sequence ID" value="NZ_CP011542.1"/>
</dbReference>